<evidence type="ECO:0000256" key="1">
    <source>
        <dbReference type="SAM" id="MobiDB-lite"/>
    </source>
</evidence>
<organism evidence="2 3">
    <name type="scientific">Bombardia bombarda</name>
    <dbReference type="NCBI Taxonomy" id="252184"/>
    <lineage>
        <taxon>Eukaryota</taxon>
        <taxon>Fungi</taxon>
        <taxon>Dikarya</taxon>
        <taxon>Ascomycota</taxon>
        <taxon>Pezizomycotina</taxon>
        <taxon>Sordariomycetes</taxon>
        <taxon>Sordariomycetidae</taxon>
        <taxon>Sordariales</taxon>
        <taxon>Lasiosphaeriaceae</taxon>
        <taxon>Bombardia</taxon>
    </lineage>
</organism>
<evidence type="ECO:0000313" key="3">
    <source>
        <dbReference type="Proteomes" id="UP001174934"/>
    </source>
</evidence>
<dbReference type="AlphaFoldDB" id="A0AA39X128"/>
<accession>A0AA39X128</accession>
<gene>
    <name evidence="2" type="ORF">B0T17DRAFT_270436</name>
</gene>
<feature type="region of interest" description="Disordered" evidence="1">
    <location>
        <begin position="1"/>
        <end position="30"/>
    </location>
</feature>
<name>A0AA39X128_9PEZI</name>
<feature type="region of interest" description="Disordered" evidence="1">
    <location>
        <begin position="397"/>
        <end position="445"/>
    </location>
</feature>
<comment type="caution">
    <text evidence="2">The sequence shown here is derived from an EMBL/GenBank/DDBJ whole genome shotgun (WGS) entry which is preliminary data.</text>
</comment>
<reference evidence="2" key="1">
    <citation type="submission" date="2023-06" db="EMBL/GenBank/DDBJ databases">
        <title>Genome-scale phylogeny and comparative genomics of the fungal order Sordariales.</title>
        <authorList>
            <consortium name="Lawrence Berkeley National Laboratory"/>
            <person name="Hensen N."/>
            <person name="Bonometti L."/>
            <person name="Westerberg I."/>
            <person name="Brannstrom I.O."/>
            <person name="Guillou S."/>
            <person name="Cros-Aarteil S."/>
            <person name="Calhoun S."/>
            <person name="Haridas S."/>
            <person name="Kuo A."/>
            <person name="Mondo S."/>
            <person name="Pangilinan J."/>
            <person name="Riley R."/>
            <person name="LaButti K."/>
            <person name="Andreopoulos B."/>
            <person name="Lipzen A."/>
            <person name="Chen C."/>
            <person name="Yanf M."/>
            <person name="Daum C."/>
            <person name="Ng V."/>
            <person name="Clum A."/>
            <person name="Steindorff A."/>
            <person name="Ohm R."/>
            <person name="Martin F."/>
            <person name="Silar P."/>
            <person name="Natvig D."/>
            <person name="Lalanne C."/>
            <person name="Gautier V."/>
            <person name="Ament-velasquez S.L."/>
            <person name="Kruys A."/>
            <person name="Hutchinson M.I."/>
            <person name="Powell A.J."/>
            <person name="Barry K."/>
            <person name="Miller A.N."/>
            <person name="Grigoriev I.V."/>
            <person name="Debuchy R."/>
            <person name="Gladieux P."/>
            <person name="Thoren M.H."/>
            <person name="Johannesson H."/>
        </authorList>
    </citation>
    <scope>NUCLEOTIDE SEQUENCE</scope>
    <source>
        <strain evidence="2">SMH3391-2</strain>
    </source>
</reference>
<keyword evidence="3" id="KW-1185">Reference proteome</keyword>
<evidence type="ECO:0000313" key="2">
    <source>
        <dbReference type="EMBL" id="KAK0625333.1"/>
    </source>
</evidence>
<proteinExistence type="predicted"/>
<dbReference type="EMBL" id="JAULSR010000003">
    <property type="protein sequence ID" value="KAK0625333.1"/>
    <property type="molecule type" value="Genomic_DNA"/>
</dbReference>
<feature type="compositionally biased region" description="Polar residues" evidence="1">
    <location>
        <begin position="1"/>
        <end position="16"/>
    </location>
</feature>
<dbReference type="Proteomes" id="UP001174934">
    <property type="component" value="Unassembled WGS sequence"/>
</dbReference>
<protein>
    <submittedName>
        <fullName evidence="2">Uncharacterized protein</fullName>
    </submittedName>
</protein>
<sequence length="445" mass="49927">MDTNTMTDSHNWSRTPPTIMPRRNLKGKGPRSLAAMSATVLADNISKVSEEALAELPEQALWRLWKDVAPRGLSLEAWKMLSKLLLTRSLDTIKDKKTDKRDSTANVPLDLYHHRQEIENPSAALSVYTAPLATVDFLTHLTIHKVDTFQTQELMALAELKNLAVLDFKEICSATSRDLVTDSLVRGWSEKQNPFPALRILAIYRNRTLTKRSLRYISRFPSLAIYDVLGEGLDWIGVSKVAEKFSWVMYGVGPRSSFRGLIQDREVFGAVEDRHGSADCYLPFQAADRAGIDDWSVKLRRAEPDVVEEVGVPEAYSTPTTNQPAAKTFVSPVPRWSFWALFVIARIEKSTGISYDPTIEAAWHDDFALPSKPFVSLRLSGPDKPYHPYTNNFVSYRFTPSTEPQKEPSQPKSSSGKKRVTIQPGSVRANKRQKTGDILSSFGIA</sequence>